<reference evidence="4" key="2">
    <citation type="submission" date="2023-11" db="EMBL/GenBank/DDBJ databases">
        <title>MicrobeMod: A computational toolkit for identifying prokaryotic methylation and restriction-modification with nanopore sequencing.</title>
        <authorList>
            <person name="Crits-Christoph A."/>
            <person name="Kang S.C."/>
            <person name="Lee H."/>
            <person name="Ostrov N."/>
        </authorList>
    </citation>
    <scope>NUCLEOTIDE SEQUENCE</scope>
    <source>
        <strain evidence="4">ATCC 51242</strain>
    </source>
</reference>
<dbReference type="OrthoDB" id="5114244at2"/>
<reference evidence="3 5" key="1">
    <citation type="submission" date="2014-03" db="EMBL/GenBank/DDBJ databases">
        <title>Complete genome sequence of the Radio-Resistant Rubrobacter radiotolerans RSPS-4.</title>
        <authorList>
            <person name="Egas C.C."/>
            <person name="Barroso C.C."/>
            <person name="Froufe H.J.C."/>
            <person name="Pacheco J.J."/>
            <person name="Albuquerque L.L."/>
            <person name="da Costa M.M.S."/>
        </authorList>
    </citation>
    <scope>NUCLEOTIDE SEQUENCE [LARGE SCALE GENOMIC DNA]</scope>
    <source>
        <strain evidence="3 5">RSPS-4</strain>
    </source>
</reference>
<dbReference type="GO" id="GO:0005829">
    <property type="term" value="C:cytosol"/>
    <property type="evidence" value="ECO:0007669"/>
    <property type="project" value="TreeGrafter"/>
</dbReference>
<dbReference type="STRING" id="42256.RradSPS_2452"/>
<dbReference type="eggNOG" id="COG1396">
    <property type="taxonomic scope" value="Bacteria"/>
</dbReference>
<keyword evidence="1" id="KW-0238">DNA-binding</keyword>
<dbReference type="Pfam" id="PF07883">
    <property type="entry name" value="Cupin_2"/>
    <property type="match status" value="1"/>
</dbReference>
<dbReference type="CDD" id="cd00093">
    <property type="entry name" value="HTH_XRE"/>
    <property type="match status" value="1"/>
</dbReference>
<gene>
    <name evidence="3" type="ORF">RradSPS_2452</name>
    <name evidence="4" type="ORF">SIL72_14375</name>
</gene>
<dbReference type="CDD" id="cd02209">
    <property type="entry name" value="cupin_XRE_C"/>
    <property type="match status" value="1"/>
</dbReference>
<dbReference type="Pfam" id="PF01381">
    <property type="entry name" value="HTH_3"/>
    <property type="match status" value="1"/>
</dbReference>
<organism evidence="3 5">
    <name type="scientific">Rubrobacter radiotolerans</name>
    <name type="common">Arthrobacter radiotolerans</name>
    <dbReference type="NCBI Taxonomy" id="42256"/>
    <lineage>
        <taxon>Bacteria</taxon>
        <taxon>Bacillati</taxon>
        <taxon>Actinomycetota</taxon>
        <taxon>Rubrobacteria</taxon>
        <taxon>Rubrobacterales</taxon>
        <taxon>Rubrobacteraceae</taxon>
        <taxon>Rubrobacter</taxon>
    </lineage>
</organism>
<dbReference type="InterPro" id="IPR011051">
    <property type="entry name" value="RmlC_Cupin_sf"/>
</dbReference>
<dbReference type="Gene3D" id="2.60.120.10">
    <property type="entry name" value="Jelly Rolls"/>
    <property type="match status" value="1"/>
</dbReference>
<dbReference type="InterPro" id="IPR014710">
    <property type="entry name" value="RmlC-like_jellyroll"/>
</dbReference>
<dbReference type="InterPro" id="IPR013096">
    <property type="entry name" value="Cupin_2"/>
</dbReference>
<dbReference type="InterPro" id="IPR010982">
    <property type="entry name" value="Lambda_DNA-bd_dom_sf"/>
</dbReference>
<dbReference type="InterPro" id="IPR001387">
    <property type="entry name" value="Cro/C1-type_HTH"/>
</dbReference>
<evidence type="ECO:0000256" key="1">
    <source>
        <dbReference type="ARBA" id="ARBA00023125"/>
    </source>
</evidence>
<dbReference type="PROSITE" id="PS50943">
    <property type="entry name" value="HTH_CROC1"/>
    <property type="match status" value="1"/>
</dbReference>
<dbReference type="EMBL" id="CP007514">
    <property type="protein sequence ID" value="AHY47735.1"/>
    <property type="molecule type" value="Genomic_DNA"/>
</dbReference>
<dbReference type="Proteomes" id="UP000025229">
    <property type="component" value="Chromosome"/>
</dbReference>
<name>A0A023X6U4_RUBRA</name>
<dbReference type="Proteomes" id="UP001281130">
    <property type="component" value="Unassembled WGS sequence"/>
</dbReference>
<evidence type="ECO:0000313" key="4">
    <source>
        <dbReference type="EMBL" id="MDX5895210.1"/>
    </source>
</evidence>
<dbReference type="AlphaFoldDB" id="A0A023X6U4"/>
<proteinExistence type="predicted"/>
<dbReference type="PANTHER" id="PTHR46797">
    <property type="entry name" value="HTH-TYPE TRANSCRIPTIONAL REGULATOR"/>
    <property type="match status" value="1"/>
</dbReference>
<dbReference type="HOGENOM" id="CLU_085376_1_2_11"/>
<evidence type="ECO:0000259" key="2">
    <source>
        <dbReference type="PROSITE" id="PS50943"/>
    </source>
</evidence>
<dbReference type="SUPFAM" id="SSF47413">
    <property type="entry name" value="lambda repressor-like DNA-binding domains"/>
    <property type="match status" value="1"/>
</dbReference>
<dbReference type="EMBL" id="JAWXXX010000001">
    <property type="protein sequence ID" value="MDX5895210.1"/>
    <property type="molecule type" value="Genomic_DNA"/>
</dbReference>
<dbReference type="SMART" id="SM00530">
    <property type="entry name" value="HTH_XRE"/>
    <property type="match status" value="1"/>
</dbReference>
<dbReference type="RefSeq" id="WP_038683012.1">
    <property type="nucleotide sequence ID" value="NZ_CP007514.1"/>
</dbReference>
<protein>
    <submittedName>
        <fullName evidence="3 4">Helix-turn-helix domain</fullName>
    </submittedName>
</protein>
<dbReference type="PANTHER" id="PTHR46797:SF10">
    <property type="entry name" value="BLR1115 PROTEIN"/>
    <property type="match status" value="1"/>
</dbReference>
<sequence>MDDRAAVSGIGAKVRELRTEKGLSLRTLAARTGFSPSLISQIEAEAVSPSIASLGRIAQELGVTLGQFFSSIESSPRRIVRRAERPEHRSRWSRITVSSVSDPSAGRKLSVLEMVVEPGGRSGEQAFGLQEVVLLLLSGRLEIDLDRHTTELGPGDSVYVAAGATLSWRNPGDERAVLILCAASGKGELLSALVKHREEDETVKKR</sequence>
<evidence type="ECO:0000313" key="5">
    <source>
        <dbReference type="Proteomes" id="UP000025229"/>
    </source>
</evidence>
<keyword evidence="5" id="KW-1185">Reference proteome</keyword>
<dbReference type="GO" id="GO:0003700">
    <property type="term" value="F:DNA-binding transcription factor activity"/>
    <property type="evidence" value="ECO:0007669"/>
    <property type="project" value="TreeGrafter"/>
</dbReference>
<dbReference type="SUPFAM" id="SSF51182">
    <property type="entry name" value="RmlC-like cupins"/>
    <property type="match status" value="1"/>
</dbReference>
<evidence type="ECO:0000313" key="3">
    <source>
        <dbReference type="EMBL" id="AHY47735.1"/>
    </source>
</evidence>
<dbReference type="KEGG" id="rrd:RradSPS_2452"/>
<dbReference type="GO" id="GO:0003677">
    <property type="term" value="F:DNA binding"/>
    <property type="evidence" value="ECO:0007669"/>
    <property type="project" value="UniProtKB-KW"/>
</dbReference>
<dbReference type="Gene3D" id="1.10.260.40">
    <property type="entry name" value="lambda repressor-like DNA-binding domains"/>
    <property type="match status" value="1"/>
</dbReference>
<feature type="domain" description="HTH cro/C1-type" evidence="2">
    <location>
        <begin position="14"/>
        <end position="68"/>
    </location>
</feature>
<dbReference type="InterPro" id="IPR050807">
    <property type="entry name" value="TransReg_Diox_bact_type"/>
</dbReference>
<accession>A0A023X6U4</accession>